<dbReference type="InterPro" id="IPR035906">
    <property type="entry name" value="MetI-like_sf"/>
</dbReference>
<feature type="domain" description="ABC transmembrane type-1" evidence="9">
    <location>
        <begin position="57"/>
        <end position="248"/>
    </location>
</feature>
<feature type="transmembrane region" description="Helical" evidence="8">
    <location>
        <begin position="55"/>
        <end position="80"/>
    </location>
</feature>
<dbReference type="PANTHER" id="PTHR43357">
    <property type="entry name" value="INNER MEMBRANE ABC TRANSPORTER PERMEASE PROTEIN YDCV"/>
    <property type="match status" value="1"/>
</dbReference>
<dbReference type="CDD" id="cd06261">
    <property type="entry name" value="TM_PBP2"/>
    <property type="match status" value="1"/>
</dbReference>
<feature type="transmembrane region" description="Helical" evidence="8">
    <location>
        <begin position="92"/>
        <end position="116"/>
    </location>
</feature>
<comment type="caution">
    <text evidence="10">The sequence shown here is derived from an EMBL/GenBank/DDBJ whole genome shotgun (WGS) entry which is preliminary data.</text>
</comment>
<keyword evidence="7 8" id="KW-0472">Membrane</keyword>
<dbReference type="SUPFAM" id="SSF161098">
    <property type="entry name" value="MetI-like"/>
    <property type="match status" value="1"/>
</dbReference>
<evidence type="ECO:0000256" key="7">
    <source>
        <dbReference type="ARBA" id="ARBA00023136"/>
    </source>
</evidence>
<feature type="transmembrane region" description="Helical" evidence="8">
    <location>
        <begin position="12"/>
        <end position="35"/>
    </location>
</feature>
<feature type="transmembrane region" description="Helical" evidence="8">
    <location>
        <begin position="182"/>
        <end position="203"/>
    </location>
</feature>
<evidence type="ECO:0000259" key="9">
    <source>
        <dbReference type="PROSITE" id="PS50928"/>
    </source>
</evidence>
<dbReference type="InterPro" id="IPR000515">
    <property type="entry name" value="MetI-like"/>
</dbReference>
<gene>
    <name evidence="10" type="ORF">E5K04_03155</name>
</gene>
<name>A0A4T0V4E4_9NEIS</name>
<comment type="similarity">
    <text evidence="8">Belongs to the binding-protein-dependent transport system permease family.</text>
</comment>
<keyword evidence="4" id="KW-0997">Cell inner membrane</keyword>
<comment type="subcellular location">
    <subcellularLocation>
        <location evidence="1">Cell inner membrane</location>
        <topology evidence="1">Multi-pass membrane protein</topology>
    </subcellularLocation>
    <subcellularLocation>
        <location evidence="8">Cell membrane</location>
        <topology evidence="8">Multi-pass membrane protein</topology>
    </subcellularLocation>
</comment>
<evidence type="ECO:0000256" key="6">
    <source>
        <dbReference type="ARBA" id="ARBA00022989"/>
    </source>
</evidence>
<reference evidence="10 11" key="1">
    <citation type="submission" date="2019-04" db="EMBL/GenBank/DDBJ databases">
        <title>Crenobacter sp. nov.</title>
        <authorList>
            <person name="Shi S."/>
        </authorList>
    </citation>
    <scope>NUCLEOTIDE SEQUENCE [LARGE SCALE GENOMIC DNA]</scope>
    <source>
        <strain evidence="10 11">GY 70310</strain>
    </source>
</reference>
<evidence type="ECO:0000256" key="4">
    <source>
        <dbReference type="ARBA" id="ARBA00022519"/>
    </source>
</evidence>
<accession>A0A4T0V4E4</accession>
<dbReference type="OrthoDB" id="7056428at2"/>
<sequence>MFIRLVSFTYMLYLVLPIALILVGSFGETWVNALLPEGHTLAWYQELWDDRSFTRAFVTSLIVGGAACVINTLLCVPLAYSLVHGAKQKNRFATRLLTLLPVAVPTITLGFGYILVFNTDAMPWLGSTPLLIAAHVVLTLPYLTQALVTDLRHQRLDRLEEAAATLGARPLERFFGIIVPNLRYSLLSGLVMVAALSIGEFQLSNLIVGFQNRTYPVVLLQAFYGATGFACAATVILLLLATVASLTSTLASKKA</sequence>
<dbReference type="PANTHER" id="PTHR43357:SF4">
    <property type="entry name" value="INNER MEMBRANE ABC TRANSPORTER PERMEASE PROTEIN YDCV"/>
    <property type="match status" value="1"/>
</dbReference>
<dbReference type="AlphaFoldDB" id="A0A4T0V4E4"/>
<evidence type="ECO:0000256" key="5">
    <source>
        <dbReference type="ARBA" id="ARBA00022692"/>
    </source>
</evidence>
<dbReference type="Proteomes" id="UP000308891">
    <property type="component" value="Unassembled WGS sequence"/>
</dbReference>
<keyword evidence="3" id="KW-1003">Cell membrane</keyword>
<evidence type="ECO:0000256" key="2">
    <source>
        <dbReference type="ARBA" id="ARBA00022448"/>
    </source>
</evidence>
<feature type="transmembrane region" description="Helical" evidence="8">
    <location>
        <begin position="223"/>
        <end position="246"/>
    </location>
</feature>
<keyword evidence="6 8" id="KW-1133">Transmembrane helix</keyword>
<evidence type="ECO:0000256" key="1">
    <source>
        <dbReference type="ARBA" id="ARBA00004429"/>
    </source>
</evidence>
<dbReference type="EMBL" id="STGJ01000002">
    <property type="protein sequence ID" value="TIC86115.1"/>
    <property type="molecule type" value="Genomic_DNA"/>
</dbReference>
<dbReference type="RefSeq" id="WP_136551461.1">
    <property type="nucleotide sequence ID" value="NZ_STGJ01000002.1"/>
</dbReference>
<evidence type="ECO:0000313" key="10">
    <source>
        <dbReference type="EMBL" id="TIC86115.1"/>
    </source>
</evidence>
<protein>
    <submittedName>
        <fullName evidence="10">ABC transporter permease subunit</fullName>
    </submittedName>
</protein>
<dbReference type="GO" id="GO:0055085">
    <property type="term" value="P:transmembrane transport"/>
    <property type="evidence" value="ECO:0007669"/>
    <property type="project" value="InterPro"/>
</dbReference>
<organism evidence="10 11">
    <name type="scientific">Crenobacter intestini</name>
    <dbReference type="NCBI Taxonomy" id="2563443"/>
    <lineage>
        <taxon>Bacteria</taxon>
        <taxon>Pseudomonadati</taxon>
        <taxon>Pseudomonadota</taxon>
        <taxon>Betaproteobacteria</taxon>
        <taxon>Neisseriales</taxon>
        <taxon>Neisseriaceae</taxon>
        <taxon>Crenobacter</taxon>
    </lineage>
</organism>
<dbReference type="PROSITE" id="PS50928">
    <property type="entry name" value="ABC_TM1"/>
    <property type="match status" value="1"/>
</dbReference>
<dbReference type="Pfam" id="PF00528">
    <property type="entry name" value="BPD_transp_1"/>
    <property type="match status" value="1"/>
</dbReference>
<keyword evidence="2 8" id="KW-0813">Transport</keyword>
<dbReference type="Gene3D" id="1.10.3720.10">
    <property type="entry name" value="MetI-like"/>
    <property type="match status" value="1"/>
</dbReference>
<evidence type="ECO:0000256" key="8">
    <source>
        <dbReference type="RuleBase" id="RU363032"/>
    </source>
</evidence>
<feature type="transmembrane region" description="Helical" evidence="8">
    <location>
        <begin position="128"/>
        <end position="148"/>
    </location>
</feature>
<dbReference type="GO" id="GO:0005886">
    <property type="term" value="C:plasma membrane"/>
    <property type="evidence" value="ECO:0007669"/>
    <property type="project" value="UniProtKB-SubCell"/>
</dbReference>
<evidence type="ECO:0000313" key="11">
    <source>
        <dbReference type="Proteomes" id="UP000308891"/>
    </source>
</evidence>
<keyword evidence="5 8" id="KW-0812">Transmembrane</keyword>
<proteinExistence type="inferred from homology"/>
<evidence type="ECO:0000256" key="3">
    <source>
        <dbReference type="ARBA" id="ARBA00022475"/>
    </source>
</evidence>
<keyword evidence="11" id="KW-1185">Reference proteome</keyword>